<gene>
    <name evidence="4" type="ORF">DFP98_13851</name>
</gene>
<evidence type="ECO:0000256" key="1">
    <source>
        <dbReference type="ARBA" id="ARBA00023002"/>
    </source>
</evidence>
<dbReference type="SUPFAM" id="SSF55347">
    <property type="entry name" value="Glyceraldehyde-3-phosphate dehydrogenase-like, C-terminal domain"/>
    <property type="match status" value="1"/>
</dbReference>
<feature type="domain" description="GFO/IDH/MocA-like oxidoreductase" evidence="3">
    <location>
        <begin position="132"/>
        <end position="268"/>
    </location>
</feature>
<comment type="caution">
    <text evidence="4">The sequence shown here is derived from an EMBL/GenBank/DDBJ whole genome shotgun (WGS) entry which is preliminary data.</text>
</comment>
<reference evidence="4 5" key="1">
    <citation type="submission" date="2018-07" db="EMBL/GenBank/DDBJ databases">
        <title>Genomic Encyclopedia of Type Strains, Phase III (KMG-III): the genomes of soil and plant-associated and newly described type strains.</title>
        <authorList>
            <person name="Whitman W."/>
        </authorList>
    </citation>
    <scope>NUCLEOTIDE SEQUENCE [LARGE SCALE GENOMIC DNA]</scope>
    <source>
        <strain evidence="4 5">CECT 7287</strain>
    </source>
</reference>
<dbReference type="GO" id="GO:0000166">
    <property type="term" value="F:nucleotide binding"/>
    <property type="evidence" value="ECO:0007669"/>
    <property type="project" value="InterPro"/>
</dbReference>
<evidence type="ECO:0000313" key="4">
    <source>
        <dbReference type="EMBL" id="RED56682.1"/>
    </source>
</evidence>
<dbReference type="SUPFAM" id="SSF51735">
    <property type="entry name" value="NAD(P)-binding Rossmann-fold domains"/>
    <property type="match status" value="1"/>
</dbReference>
<dbReference type="Gene3D" id="3.40.50.720">
    <property type="entry name" value="NAD(P)-binding Rossmann-like Domain"/>
    <property type="match status" value="1"/>
</dbReference>
<evidence type="ECO:0000313" key="5">
    <source>
        <dbReference type="Proteomes" id="UP000256977"/>
    </source>
</evidence>
<dbReference type="OrthoDB" id="9815825at2"/>
<dbReference type="InterPro" id="IPR000683">
    <property type="entry name" value="Gfo/Idh/MocA-like_OxRdtase_N"/>
</dbReference>
<proteinExistence type="predicted"/>
<evidence type="ECO:0000259" key="2">
    <source>
        <dbReference type="Pfam" id="PF01408"/>
    </source>
</evidence>
<dbReference type="Proteomes" id="UP000256977">
    <property type="component" value="Unassembled WGS sequence"/>
</dbReference>
<feature type="domain" description="Gfo/Idh/MocA-like oxidoreductase N-terminal" evidence="2">
    <location>
        <begin position="5"/>
        <end position="121"/>
    </location>
</feature>
<accession>A0A3D9I4G8</accession>
<dbReference type="InterPro" id="IPR050463">
    <property type="entry name" value="Gfo/Idh/MocA_oxidrdct_glycsds"/>
</dbReference>
<dbReference type="Gene3D" id="3.30.360.10">
    <property type="entry name" value="Dihydrodipicolinate Reductase, domain 2"/>
    <property type="match status" value="1"/>
</dbReference>
<organism evidence="4 5">
    <name type="scientific">Cohnella phaseoli</name>
    <dbReference type="NCBI Taxonomy" id="456490"/>
    <lineage>
        <taxon>Bacteria</taxon>
        <taxon>Bacillati</taxon>
        <taxon>Bacillota</taxon>
        <taxon>Bacilli</taxon>
        <taxon>Bacillales</taxon>
        <taxon>Paenibacillaceae</taxon>
        <taxon>Cohnella</taxon>
    </lineage>
</organism>
<dbReference type="EMBL" id="QRDZ01000038">
    <property type="protein sequence ID" value="RED56682.1"/>
    <property type="molecule type" value="Genomic_DNA"/>
</dbReference>
<keyword evidence="5" id="KW-1185">Reference proteome</keyword>
<sequence>MSSVRLAIIGTGQIGKMHIANYKAIPGAEIVAVCDVNVAEAERVAAEHGIPSTYADFREMLKRDDVDAVDVCLHNNYHEPVTVAALNAGKHVYCEKPIAGAYADGARMVEAARGSGRMLHIQLNRLFSKETATAKELIDAGKLGKLFHARSAGFRRRNRPFVDGYGTPAFTRKETAGGGALFDMGVYHISQLLYLLGNPQVSRISGQLYQEMAMAEERRSASGFDVEEFAAGFVKFEGGITMDIAESWAIHLGGFEGGAIVGSEGGIRLSGAVSDAEPNRFAFHTAIADLDMDCSVNLELAHVRRRRLAEYPDAYESSQHHWIAALRGQVPLLPTAEIALNTMLVSEGIYLSHERGREVTAEETIAGSVSRSVPL</sequence>
<protein>
    <submittedName>
        <fullName evidence="4">Putative dehydrogenase</fullName>
    </submittedName>
</protein>
<dbReference type="InterPro" id="IPR055170">
    <property type="entry name" value="GFO_IDH_MocA-like_dom"/>
</dbReference>
<dbReference type="Pfam" id="PF22725">
    <property type="entry name" value="GFO_IDH_MocA_C3"/>
    <property type="match status" value="1"/>
</dbReference>
<dbReference type="AlphaFoldDB" id="A0A3D9I4G8"/>
<dbReference type="Pfam" id="PF01408">
    <property type="entry name" value="GFO_IDH_MocA"/>
    <property type="match status" value="1"/>
</dbReference>
<dbReference type="PANTHER" id="PTHR43818">
    <property type="entry name" value="BCDNA.GH03377"/>
    <property type="match status" value="1"/>
</dbReference>
<dbReference type="PANTHER" id="PTHR43818:SF11">
    <property type="entry name" value="BCDNA.GH03377"/>
    <property type="match status" value="1"/>
</dbReference>
<keyword evidence="1" id="KW-0560">Oxidoreductase</keyword>
<dbReference type="InterPro" id="IPR036291">
    <property type="entry name" value="NAD(P)-bd_dom_sf"/>
</dbReference>
<dbReference type="RefSeq" id="WP_116064857.1">
    <property type="nucleotide sequence ID" value="NZ_QRDZ01000038.1"/>
</dbReference>
<name>A0A3D9I4G8_9BACL</name>
<dbReference type="GO" id="GO:0016491">
    <property type="term" value="F:oxidoreductase activity"/>
    <property type="evidence" value="ECO:0007669"/>
    <property type="project" value="UniProtKB-KW"/>
</dbReference>
<evidence type="ECO:0000259" key="3">
    <source>
        <dbReference type="Pfam" id="PF22725"/>
    </source>
</evidence>